<reference evidence="13" key="3">
    <citation type="submission" date="2022-01" db="EMBL/GenBank/DDBJ databases">
        <authorList>
            <person name="Rubenstein D.R."/>
        </authorList>
    </citation>
    <scope>NUCLEOTIDE SEQUENCE</scope>
    <source>
        <strain evidence="13">SS15</strain>
        <tissue evidence="13">Liver</tissue>
    </source>
</reference>
<organism evidence="12">
    <name type="scientific">Lamprotornis superbus</name>
    <dbReference type="NCBI Taxonomy" id="245042"/>
    <lineage>
        <taxon>Eukaryota</taxon>
        <taxon>Metazoa</taxon>
        <taxon>Chordata</taxon>
        <taxon>Craniata</taxon>
        <taxon>Vertebrata</taxon>
        <taxon>Euteleostomi</taxon>
        <taxon>Archelosauria</taxon>
        <taxon>Archosauria</taxon>
        <taxon>Dinosauria</taxon>
        <taxon>Saurischia</taxon>
        <taxon>Theropoda</taxon>
        <taxon>Coelurosauria</taxon>
        <taxon>Aves</taxon>
        <taxon>Neognathae</taxon>
        <taxon>Neoaves</taxon>
        <taxon>Telluraves</taxon>
        <taxon>Australaves</taxon>
        <taxon>Passeriformes</taxon>
        <taxon>Sturnidae</taxon>
        <taxon>Lamprotornis</taxon>
    </lineage>
</organism>
<evidence type="ECO:0000313" key="14">
    <source>
        <dbReference type="Proteomes" id="UP000618051"/>
    </source>
</evidence>
<comment type="catalytic activity">
    <reaction evidence="8">
        <text>N-(hexadecanoyl)-sphing-4-enine-1-phosphocholine + H2O = N-hexadecanoylsphing-4-enine + phosphocholine + H(+)</text>
        <dbReference type="Rhea" id="RHEA:45644"/>
        <dbReference type="ChEBI" id="CHEBI:15377"/>
        <dbReference type="ChEBI" id="CHEBI:15378"/>
        <dbReference type="ChEBI" id="CHEBI:72959"/>
        <dbReference type="ChEBI" id="CHEBI:78646"/>
        <dbReference type="ChEBI" id="CHEBI:295975"/>
    </reaction>
    <physiologicalReaction direction="left-to-right" evidence="8">
        <dbReference type="Rhea" id="RHEA:45645"/>
    </physiologicalReaction>
</comment>
<keyword evidence="10" id="KW-0812">Transmembrane</keyword>
<dbReference type="InterPro" id="IPR038772">
    <property type="entry name" value="Sph/SMPD2-like"/>
</dbReference>
<dbReference type="PANTHER" id="PTHR16320">
    <property type="entry name" value="SPHINGOMYELINASE FAMILY MEMBER"/>
    <property type="match status" value="1"/>
</dbReference>
<evidence type="ECO:0000256" key="8">
    <source>
        <dbReference type="ARBA" id="ARBA00049371"/>
    </source>
</evidence>
<comment type="caution">
    <text evidence="12">The sequence shown here is derived from an EMBL/GenBank/DDBJ whole genome shotgun (WGS) entry which is preliminary data.</text>
</comment>
<dbReference type="GO" id="GO:0006684">
    <property type="term" value="P:sphingomyelin metabolic process"/>
    <property type="evidence" value="ECO:0007669"/>
    <property type="project" value="TreeGrafter"/>
</dbReference>
<proteinExistence type="inferred from homology"/>
<reference evidence="13 14" key="2">
    <citation type="journal article" date="2021" name="J. Hered.">
        <title>Feather Gene Expression Elucidates the Developmental Basis of Plumage Iridescence in African Starlings.</title>
        <authorList>
            <person name="Rubenstein D.R."/>
            <person name="Corvelo A."/>
            <person name="MacManes M.D."/>
            <person name="Maia R."/>
            <person name="Narzisi G."/>
            <person name="Rousaki A."/>
            <person name="Vandenabeele P."/>
            <person name="Shawkey M.D."/>
            <person name="Solomon J."/>
        </authorList>
    </citation>
    <scope>NUCLEOTIDE SEQUENCE [LARGE SCALE GENOMIC DNA]</scope>
    <source>
        <strain evidence="13">SS15</strain>
    </source>
</reference>
<feature type="compositionally biased region" description="Polar residues" evidence="9">
    <location>
        <begin position="250"/>
        <end position="266"/>
    </location>
</feature>
<feature type="region of interest" description="Disordered" evidence="9">
    <location>
        <begin position="247"/>
        <end position="360"/>
    </location>
</feature>
<evidence type="ECO:0000256" key="9">
    <source>
        <dbReference type="SAM" id="MobiDB-lite"/>
    </source>
</evidence>
<evidence type="ECO:0000256" key="7">
    <source>
        <dbReference type="ARBA" id="ARBA00047268"/>
    </source>
</evidence>
<gene>
    <name evidence="13" type="ORF">IHE44_0002302</name>
    <name evidence="12" type="ORF">IHE44_008454</name>
</gene>
<dbReference type="AlphaFoldDB" id="A0A835NUI9"/>
<accession>A0A835NUI9</accession>
<reference evidence="12" key="1">
    <citation type="submission" date="2020-10" db="EMBL/GenBank/DDBJ databases">
        <title>Feather gene expression reveals the developmental basis of iridescence in African starlings.</title>
        <authorList>
            <person name="Rubenstein D.R."/>
        </authorList>
    </citation>
    <scope>NUCLEOTIDE SEQUENCE</scope>
    <source>
        <strain evidence="12">SS15</strain>
        <tissue evidence="12">Liver</tissue>
    </source>
</reference>
<keyword evidence="14" id="KW-1185">Reference proteome</keyword>
<dbReference type="InterPro" id="IPR017766">
    <property type="entry name" value="Sphingomyelinase/PLipase_C"/>
</dbReference>
<dbReference type="PANTHER" id="PTHR16320:SF8">
    <property type="entry name" value="SPHINGOMYELIN PHOSPHODIESTERASE 3"/>
    <property type="match status" value="1"/>
</dbReference>
<evidence type="ECO:0000313" key="13">
    <source>
        <dbReference type="EMBL" id="KAI1235439.1"/>
    </source>
</evidence>
<evidence type="ECO:0000256" key="1">
    <source>
        <dbReference type="ARBA" id="ARBA00004760"/>
    </source>
</evidence>
<name>A0A835NUI9_9PASS</name>
<dbReference type="GO" id="GO:0016020">
    <property type="term" value="C:membrane"/>
    <property type="evidence" value="ECO:0007669"/>
    <property type="project" value="GOC"/>
</dbReference>
<dbReference type="GO" id="GO:0004767">
    <property type="term" value="F:sphingomyelin phosphodiesterase activity"/>
    <property type="evidence" value="ECO:0007669"/>
    <property type="project" value="UniProtKB-EC"/>
</dbReference>
<feature type="transmembrane region" description="Helical" evidence="10">
    <location>
        <begin position="112"/>
        <end position="143"/>
    </location>
</feature>
<dbReference type="Proteomes" id="UP000618051">
    <property type="component" value="Unassembled WGS sequence"/>
</dbReference>
<dbReference type="EC" id="3.1.4.12" evidence="4"/>
<comment type="pathway">
    <text evidence="2">Sphingolipid metabolism.</text>
</comment>
<feature type="compositionally biased region" description="Basic and acidic residues" evidence="9">
    <location>
        <begin position="304"/>
        <end position="313"/>
    </location>
</feature>
<dbReference type="SUPFAM" id="SSF56219">
    <property type="entry name" value="DNase I-like"/>
    <property type="match status" value="1"/>
</dbReference>
<dbReference type="GO" id="GO:0005576">
    <property type="term" value="C:extracellular region"/>
    <property type="evidence" value="ECO:0007669"/>
    <property type="project" value="InterPro"/>
</dbReference>
<evidence type="ECO:0000256" key="5">
    <source>
        <dbReference type="ARBA" id="ARBA00022801"/>
    </source>
</evidence>
<evidence type="ECO:0000259" key="11">
    <source>
        <dbReference type="Pfam" id="PF03372"/>
    </source>
</evidence>
<dbReference type="UniPathway" id="UPA00222"/>
<evidence type="ECO:0000256" key="4">
    <source>
        <dbReference type="ARBA" id="ARBA00012369"/>
    </source>
</evidence>
<evidence type="ECO:0000313" key="12">
    <source>
        <dbReference type="EMBL" id="KAG0122722.1"/>
    </source>
</evidence>
<evidence type="ECO:0000256" key="10">
    <source>
        <dbReference type="SAM" id="Phobius"/>
    </source>
</evidence>
<dbReference type="InterPro" id="IPR036691">
    <property type="entry name" value="Endo/exonu/phosph_ase_sf"/>
</dbReference>
<dbReference type="InterPro" id="IPR005135">
    <property type="entry name" value="Endo/exonuclease/phosphatase"/>
</dbReference>
<comment type="similarity">
    <text evidence="3">Belongs to the neutral sphingomyelinase family.</text>
</comment>
<keyword evidence="5" id="KW-0378">Hydrolase</keyword>
<dbReference type="GO" id="GO:0005737">
    <property type="term" value="C:cytoplasm"/>
    <property type="evidence" value="ECO:0007669"/>
    <property type="project" value="TreeGrafter"/>
</dbReference>
<keyword evidence="6" id="KW-0746">Sphingolipid metabolism</keyword>
<evidence type="ECO:0000256" key="2">
    <source>
        <dbReference type="ARBA" id="ARBA00004991"/>
    </source>
</evidence>
<dbReference type="EMBL" id="JADDUC020000012">
    <property type="protein sequence ID" value="KAI1235439.1"/>
    <property type="molecule type" value="Genomic_DNA"/>
</dbReference>
<evidence type="ECO:0000256" key="6">
    <source>
        <dbReference type="ARBA" id="ARBA00022919"/>
    </source>
</evidence>
<dbReference type="EMBL" id="JADDUC010000033">
    <property type="protein sequence ID" value="KAG0122722.1"/>
    <property type="molecule type" value="Genomic_DNA"/>
</dbReference>
<dbReference type="CDD" id="cd09078">
    <property type="entry name" value="nSMase"/>
    <property type="match status" value="1"/>
</dbReference>
<feature type="compositionally biased region" description="Basic and acidic residues" evidence="9">
    <location>
        <begin position="279"/>
        <end position="295"/>
    </location>
</feature>
<feature type="region of interest" description="Disordered" evidence="9">
    <location>
        <begin position="747"/>
        <end position="770"/>
    </location>
</feature>
<keyword evidence="10" id="KW-0472">Membrane</keyword>
<feature type="domain" description="Endonuclease/exonuclease/phosphatase" evidence="11">
    <location>
        <begin position="408"/>
        <end position="711"/>
    </location>
</feature>
<dbReference type="Pfam" id="PF03372">
    <property type="entry name" value="Exo_endo_phos"/>
    <property type="match status" value="1"/>
</dbReference>
<comment type="catalytic activity">
    <reaction evidence="7">
        <text>a sphingomyelin + H2O = phosphocholine + an N-acylsphing-4-enine + H(+)</text>
        <dbReference type="Rhea" id="RHEA:19253"/>
        <dbReference type="ChEBI" id="CHEBI:15377"/>
        <dbReference type="ChEBI" id="CHEBI:15378"/>
        <dbReference type="ChEBI" id="CHEBI:17636"/>
        <dbReference type="ChEBI" id="CHEBI:52639"/>
        <dbReference type="ChEBI" id="CHEBI:295975"/>
        <dbReference type="EC" id="3.1.4.12"/>
    </reaction>
    <physiologicalReaction direction="left-to-right" evidence="7">
        <dbReference type="Rhea" id="RHEA:19254"/>
    </physiologicalReaction>
</comment>
<evidence type="ECO:0000256" key="3">
    <source>
        <dbReference type="ARBA" id="ARBA00006335"/>
    </source>
</evidence>
<sequence length="838" mass="92164">MINFSHTLRRTSSSVNLESNFVQLTSMQNSAAEVIGLALEAATLPGSPACLLSTRVSCGRLAHPVIGLFSLKLMLYSCFALESFIMAAPNRLVGSFVPTTYEKRQRADDPCYFHALCIIITTPIYLALLVASLPFALIGFLLWSPLQSARRPYIYSRLKDKNHANGATLLTEWKAAGAGKSFCFGSANVCLLPDSLARFNNVFNTQARAKEIGRRIRNGASRPQIKIYIDSPTNTSISAASFSSLVSPQAGDNRTVNAGIKRTTSMEYKGDNCGSNNGEENREDKGGSGEPHEGEENTCIVRINGEENGHMSDTETDTANGQARASGPAEPSLEGDAEISKTPNHKQKEGDSGSLDSCSASRESLVKVRVGDGTVDQSTVNNKLLYKASIMKKTSVRKKKHTDETFDHEISAFFPANLDFLCLQEVFDKRAAEKLKEQLHHYFEYIVYDVGVYSCHGCCSFKFVNSGLLFASRYPVMDAAYHCYPNGRGMDSLASKGALFLKIKIKALNMVMCKGLVCWPQAPVQVGSTPQDQRIVGYISCTHLQAIAGDTTVRCEQLDMLQDWLSEFRKSTSSSSTANPEELVAFDVLCGDLNFDNCSSEDKLEQQHSLFTHYKDPCRAGPGEDKPWAIGTLLDPEGLYDEEVCTPDNLQKVLESEEGRKGYLVYPTSKNHSSSQKGRKASLKGNGRRIDYMLYTEEGLYLEWKVEVEEFSFITQLAGLTDHLPVAMRLVPVPVVARACSSRMRPHCMHREEPGEQPGQQGREGTHQPSHGVLALGTLLSAQVDLKPNNALRFADRLEVTQIQTQHMNFGFSSPTVVHKTQQASCPAALSLWAGSRS</sequence>
<comment type="pathway">
    <text evidence="1">Lipid metabolism; sphingolipid metabolism.</text>
</comment>
<keyword evidence="10" id="KW-1133">Transmembrane helix</keyword>
<dbReference type="OrthoDB" id="40902at2759"/>
<protein>
    <recommendedName>
        <fullName evidence="4">sphingomyelin phosphodiesterase</fullName>
        <ecNumber evidence="4">3.1.4.12</ecNumber>
    </recommendedName>
</protein>
<dbReference type="Gene3D" id="3.60.10.10">
    <property type="entry name" value="Endonuclease/exonuclease/phosphatase"/>
    <property type="match status" value="1"/>
</dbReference>
<keyword evidence="6" id="KW-0443">Lipid metabolism</keyword>